<dbReference type="AlphaFoldDB" id="A0ABD2ZWC4"/>
<gene>
    <name evidence="2" type="ORF">ACH5RR_015621</name>
</gene>
<evidence type="ECO:0000313" key="2">
    <source>
        <dbReference type="EMBL" id="KAL3522787.1"/>
    </source>
</evidence>
<sequence>MENNGRMCCESIVEELWEHSIIARQMSEGGKKKENHDNKKRNGTALFSTPQLIYLPLKIDTFTATINRPNVATVCVRVGEDEDGFRQYVEYENLPSYCSHCLRVGHSKSESLATNSNGKKPPPDGENHEKDEIPSYSEVRILKIVVEGNHVVPVSGPIIGGHGVLDVPMGYIHEVGFPTHIPTHYLPSPKQKNGVSLHDHQACLRPPRVSMQQIIEAKIDGMLSTRLRFFGRLENGKELLISYANLGRCSMLNLQLRTVRNLLR</sequence>
<feature type="compositionally biased region" description="Basic and acidic residues" evidence="1">
    <location>
        <begin position="121"/>
        <end position="132"/>
    </location>
</feature>
<dbReference type="Proteomes" id="UP001630127">
    <property type="component" value="Unassembled WGS sequence"/>
</dbReference>
<accession>A0ABD2ZWC4</accession>
<feature type="region of interest" description="Disordered" evidence="1">
    <location>
        <begin position="109"/>
        <end position="132"/>
    </location>
</feature>
<evidence type="ECO:0000313" key="3">
    <source>
        <dbReference type="Proteomes" id="UP001630127"/>
    </source>
</evidence>
<comment type="caution">
    <text evidence="2">The sequence shown here is derived from an EMBL/GenBank/DDBJ whole genome shotgun (WGS) entry which is preliminary data.</text>
</comment>
<evidence type="ECO:0000256" key="1">
    <source>
        <dbReference type="SAM" id="MobiDB-lite"/>
    </source>
</evidence>
<keyword evidence="3" id="KW-1185">Reference proteome</keyword>
<protein>
    <submittedName>
        <fullName evidence="2">Uncharacterized protein</fullName>
    </submittedName>
</protein>
<name>A0ABD2ZWC4_9GENT</name>
<dbReference type="EMBL" id="JBJUIK010000007">
    <property type="protein sequence ID" value="KAL3522787.1"/>
    <property type="molecule type" value="Genomic_DNA"/>
</dbReference>
<organism evidence="2 3">
    <name type="scientific">Cinchona calisaya</name>
    <dbReference type="NCBI Taxonomy" id="153742"/>
    <lineage>
        <taxon>Eukaryota</taxon>
        <taxon>Viridiplantae</taxon>
        <taxon>Streptophyta</taxon>
        <taxon>Embryophyta</taxon>
        <taxon>Tracheophyta</taxon>
        <taxon>Spermatophyta</taxon>
        <taxon>Magnoliopsida</taxon>
        <taxon>eudicotyledons</taxon>
        <taxon>Gunneridae</taxon>
        <taxon>Pentapetalae</taxon>
        <taxon>asterids</taxon>
        <taxon>lamiids</taxon>
        <taxon>Gentianales</taxon>
        <taxon>Rubiaceae</taxon>
        <taxon>Cinchonoideae</taxon>
        <taxon>Cinchoneae</taxon>
        <taxon>Cinchona</taxon>
    </lineage>
</organism>
<reference evidence="2 3" key="1">
    <citation type="submission" date="2024-11" db="EMBL/GenBank/DDBJ databases">
        <title>A near-complete genome assembly of Cinchona calisaya.</title>
        <authorList>
            <person name="Lian D.C."/>
            <person name="Zhao X.W."/>
            <person name="Wei L."/>
        </authorList>
    </citation>
    <scope>NUCLEOTIDE SEQUENCE [LARGE SCALE GENOMIC DNA]</scope>
    <source>
        <tissue evidence="2">Nenye</tissue>
    </source>
</reference>
<proteinExistence type="predicted"/>